<dbReference type="AlphaFoldDB" id="A0AA88EJ02"/>
<proteinExistence type="predicted"/>
<evidence type="ECO:0000313" key="2">
    <source>
        <dbReference type="Proteomes" id="UP001187192"/>
    </source>
</evidence>
<reference evidence="1" key="1">
    <citation type="submission" date="2023-07" db="EMBL/GenBank/DDBJ databases">
        <title>draft genome sequence of fig (Ficus carica).</title>
        <authorList>
            <person name="Takahashi T."/>
            <person name="Nishimura K."/>
        </authorList>
    </citation>
    <scope>NUCLEOTIDE SEQUENCE</scope>
</reference>
<feature type="non-terminal residue" evidence="1">
    <location>
        <position position="49"/>
    </location>
</feature>
<comment type="caution">
    <text evidence="1">The sequence shown here is derived from an EMBL/GenBank/DDBJ whole genome shotgun (WGS) entry which is preliminary data.</text>
</comment>
<organism evidence="1 2">
    <name type="scientific">Ficus carica</name>
    <name type="common">Common fig</name>
    <dbReference type="NCBI Taxonomy" id="3494"/>
    <lineage>
        <taxon>Eukaryota</taxon>
        <taxon>Viridiplantae</taxon>
        <taxon>Streptophyta</taxon>
        <taxon>Embryophyta</taxon>
        <taxon>Tracheophyta</taxon>
        <taxon>Spermatophyta</taxon>
        <taxon>Magnoliopsida</taxon>
        <taxon>eudicotyledons</taxon>
        <taxon>Gunneridae</taxon>
        <taxon>Pentapetalae</taxon>
        <taxon>rosids</taxon>
        <taxon>fabids</taxon>
        <taxon>Rosales</taxon>
        <taxon>Moraceae</taxon>
        <taxon>Ficeae</taxon>
        <taxon>Ficus</taxon>
    </lineage>
</organism>
<name>A0AA88EJ02_FICCA</name>
<dbReference type="EMBL" id="BTGU01022442">
    <property type="protein sequence ID" value="GMN75630.1"/>
    <property type="molecule type" value="Genomic_DNA"/>
</dbReference>
<gene>
    <name evidence="1" type="ORF">TIFTF001_056862</name>
</gene>
<protein>
    <submittedName>
        <fullName evidence="1">Uncharacterized protein</fullName>
    </submittedName>
</protein>
<accession>A0AA88EJ02</accession>
<evidence type="ECO:0000313" key="1">
    <source>
        <dbReference type="EMBL" id="GMN75630.1"/>
    </source>
</evidence>
<keyword evidence="2" id="KW-1185">Reference proteome</keyword>
<dbReference type="Proteomes" id="UP001187192">
    <property type="component" value="Unassembled WGS sequence"/>
</dbReference>
<sequence>MCEEGKEFNRHMKWRTMRSSTGRGFYPIKPAHRDDLGDFLDYGFRHKLP</sequence>